<evidence type="ECO:0008006" key="3">
    <source>
        <dbReference type="Google" id="ProtNLM"/>
    </source>
</evidence>
<dbReference type="InterPro" id="IPR029033">
    <property type="entry name" value="His_PPase_superfam"/>
</dbReference>
<dbReference type="InterPro" id="IPR013078">
    <property type="entry name" value="His_Pase_superF_clade-1"/>
</dbReference>
<sequence length="187" mass="21223">MTIYLIRHGKPTVSLRENVKGNQFLEFVKRYDAAGIASDSIPPENLIAVVQKAKVIYTSNLNRTIHSARILQPQVQPISNSIFREINCWRNFSANTKLSALSWAIISRLLWELKIPPITESPVATRHRAKQAAELLIQEYHNHGSVVLIAHGGINTFIAKELRFLGWQGSRNPNNQHWGCTKYCLKV</sequence>
<evidence type="ECO:0000313" key="2">
    <source>
        <dbReference type="Proteomes" id="UP000218418"/>
    </source>
</evidence>
<proteinExistence type="predicted"/>
<gene>
    <name evidence="1" type="ORF">NIES267_59570</name>
</gene>
<dbReference type="AlphaFoldDB" id="A0A1Z4LYX9"/>
<keyword evidence="2" id="KW-1185">Reference proteome</keyword>
<dbReference type="Pfam" id="PF00300">
    <property type="entry name" value="His_Phos_1"/>
    <property type="match status" value="1"/>
</dbReference>
<dbReference type="Gene3D" id="3.40.50.1240">
    <property type="entry name" value="Phosphoglycerate mutase-like"/>
    <property type="match status" value="1"/>
</dbReference>
<dbReference type="EMBL" id="AP018227">
    <property type="protein sequence ID" value="BAY86449.1"/>
    <property type="molecule type" value="Genomic_DNA"/>
</dbReference>
<name>A0A1Z4LYX9_9CYAN</name>
<accession>A0A1Z4LYX9</accession>
<organism evidence="1 2">
    <name type="scientific">Calothrix parasitica NIES-267</name>
    <dbReference type="NCBI Taxonomy" id="1973488"/>
    <lineage>
        <taxon>Bacteria</taxon>
        <taxon>Bacillati</taxon>
        <taxon>Cyanobacteriota</taxon>
        <taxon>Cyanophyceae</taxon>
        <taxon>Nostocales</taxon>
        <taxon>Calotrichaceae</taxon>
        <taxon>Calothrix</taxon>
    </lineage>
</organism>
<dbReference type="Proteomes" id="UP000218418">
    <property type="component" value="Chromosome"/>
</dbReference>
<evidence type="ECO:0000313" key="1">
    <source>
        <dbReference type="EMBL" id="BAY86449.1"/>
    </source>
</evidence>
<dbReference type="OrthoDB" id="1680942at2"/>
<reference evidence="1 2" key="1">
    <citation type="submission" date="2017-06" db="EMBL/GenBank/DDBJ databases">
        <title>Genome sequencing of cyanobaciteial culture collection at National Institute for Environmental Studies (NIES).</title>
        <authorList>
            <person name="Hirose Y."/>
            <person name="Shimura Y."/>
            <person name="Fujisawa T."/>
            <person name="Nakamura Y."/>
            <person name="Kawachi M."/>
        </authorList>
    </citation>
    <scope>NUCLEOTIDE SEQUENCE [LARGE SCALE GENOMIC DNA]</scope>
    <source>
        <strain evidence="1 2">NIES-267</strain>
    </source>
</reference>
<protein>
    <recommendedName>
        <fullName evidence="3">Phosphoglycerate mutase</fullName>
    </recommendedName>
</protein>
<dbReference type="SUPFAM" id="SSF53254">
    <property type="entry name" value="Phosphoglycerate mutase-like"/>
    <property type="match status" value="1"/>
</dbReference>